<accession>A0ABS0GXN4</accession>
<evidence type="ECO:0000256" key="1">
    <source>
        <dbReference type="SAM" id="SignalP"/>
    </source>
</evidence>
<keyword evidence="3" id="KW-1185">Reference proteome</keyword>
<dbReference type="Proteomes" id="UP000638560">
    <property type="component" value="Unassembled WGS sequence"/>
</dbReference>
<organism evidence="2 3">
    <name type="scientific">Plantactinospora alkalitolerans</name>
    <dbReference type="NCBI Taxonomy" id="2789879"/>
    <lineage>
        <taxon>Bacteria</taxon>
        <taxon>Bacillati</taxon>
        <taxon>Actinomycetota</taxon>
        <taxon>Actinomycetes</taxon>
        <taxon>Micromonosporales</taxon>
        <taxon>Micromonosporaceae</taxon>
        <taxon>Plantactinospora</taxon>
    </lineage>
</organism>
<feature type="signal peptide" evidence="1">
    <location>
        <begin position="1"/>
        <end position="32"/>
    </location>
</feature>
<gene>
    <name evidence="2" type="ORF">I0C86_18125</name>
</gene>
<feature type="chain" id="PRO_5046194612" evidence="1">
    <location>
        <begin position="33"/>
        <end position="346"/>
    </location>
</feature>
<comment type="caution">
    <text evidence="2">The sequence shown here is derived from an EMBL/GenBank/DDBJ whole genome shotgun (WGS) entry which is preliminary data.</text>
</comment>
<sequence>MTTTTGPRLQRAVILLFGATLATLLTVSTSGAAMGGAVGTGSDTAAAVSARTDVYMKDTASDVGYEPHGAIYSSFFNSPDVKICPTATECAASTNPVVGSTSYIFAKLRNPGPYGQGTSTGTLRAYYTTSGGGANWPAHWTPIGTKTLPVAAGETVTSIEWPNVPSIGHFCLLLRWDSDTDPMNFEGTSTSINTQYNNNLVWKNANTVPATPGGPPVVRPYALANALPVPANFDLVFRPADQVVPGVKVVVDLGPELFERWVKAGRGGEGVRVVGRNQLEVDPSRAQIKDLLINPDERPVLQLSFAAGDAKQKPYVLQVLQVGPARELGEKFVVGGVDYTIVPGRG</sequence>
<name>A0ABS0GXN4_9ACTN</name>
<proteinExistence type="predicted"/>
<reference evidence="2 3" key="1">
    <citation type="submission" date="2020-11" db="EMBL/GenBank/DDBJ databases">
        <title>A novel isolate from a Black sea contaminated sediment with potential to produce alkanes: Plantactinospora alkalitolerans sp. nov.</title>
        <authorList>
            <person name="Carro L."/>
            <person name="Veyisoglu A."/>
            <person name="Guven K."/>
            <person name="Schumann P."/>
            <person name="Klenk H.-P."/>
            <person name="Sahin N."/>
        </authorList>
    </citation>
    <scope>NUCLEOTIDE SEQUENCE [LARGE SCALE GENOMIC DNA]</scope>
    <source>
        <strain evidence="2 3">S1510</strain>
    </source>
</reference>
<dbReference type="RefSeq" id="WP_196202428.1">
    <property type="nucleotide sequence ID" value="NZ_JADPUN010000172.1"/>
</dbReference>
<protein>
    <submittedName>
        <fullName evidence="2">Uncharacterized protein</fullName>
    </submittedName>
</protein>
<dbReference type="EMBL" id="JADPUN010000172">
    <property type="protein sequence ID" value="MBF9130861.1"/>
    <property type="molecule type" value="Genomic_DNA"/>
</dbReference>
<evidence type="ECO:0000313" key="3">
    <source>
        <dbReference type="Proteomes" id="UP000638560"/>
    </source>
</evidence>
<keyword evidence="1" id="KW-0732">Signal</keyword>
<evidence type="ECO:0000313" key="2">
    <source>
        <dbReference type="EMBL" id="MBF9130861.1"/>
    </source>
</evidence>